<feature type="region of interest" description="Disordered" evidence="1">
    <location>
        <begin position="330"/>
        <end position="364"/>
    </location>
</feature>
<feature type="region of interest" description="Disordered" evidence="1">
    <location>
        <begin position="249"/>
        <end position="293"/>
    </location>
</feature>
<feature type="region of interest" description="Disordered" evidence="1">
    <location>
        <begin position="42"/>
        <end position="61"/>
    </location>
</feature>
<name>A0ABQ9GT18_9NEOP</name>
<feature type="compositionally biased region" description="Basic and acidic residues" evidence="1">
    <location>
        <begin position="336"/>
        <end position="347"/>
    </location>
</feature>
<evidence type="ECO:0000256" key="1">
    <source>
        <dbReference type="SAM" id="MobiDB-lite"/>
    </source>
</evidence>
<accession>A0ABQ9GT18</accession>
<comment type="caution">
    <text evidence="2">The sequence shown here is derived from an EMBL/GenBank/DDBJ whole genome shotgun (WGS) entry which is preliminary data.</text>
</comment>
<feature type="compositionally biased region" description="Polar residues" evidence="1">
    <location>
        <begin position="261"/>
        <end position="275"/>
    </location>
</feature>
<feature type="region of interest" description="Disordered" evidence="1">
    <location>
        <begin position="90"/>
        <end position="136"/>
    </location>
</feature>
<organism evidence="2 3">
    <name type="scientific">Dryococelus australis</name>
    <dbReference type="NCBI Taxonomy" id="614101"/>
    <lineage>
        <taxon>Eukaryota</taxon>
        <taxon>Metazoa</taxon>
        <taxon>Ecdysozoa</taxon>
        <taxon>Arthropoda</taxon>
        <taxon>Hexapoda</taxon>
        <taxon>Insecta</taxon>
        <taxon>Pterygota</taxon>
        <taxon>Neoptera</taxon>
        <taxon>Polyneoptera</taxon>
        <taxon>Phasmatodea</taxon>
        <taxon>Verophasmatodea</taxon>
        <taxon>Anareolatae</taxon>
        <taxon>Phasmatidae</taxon>
        <taxon>Eurycanthinae</taxon>
        <taxon>Dryococelus</taxon>
    </lineage>
</organism>
<gene>
    <name evidence="2" type="ORF">PR048_023044</name>
</gene>
<reference evidence="2 3" key="1">
    <citation type="submission" date="2023-02" db="EMBL/GenBank/DDBJ databases">
        <title>LHISI_Scaffold_Assembly.</title>
        <authorList>
            <person name="Stuart O.P."/>
            <person name="Cleave R."/>
            <person name="Magrath M.J.L."/>
            <person name="Mikheyev A.S."/>
        </authorList>
    </citation>
    <scope>NUCLEOTIDE SEQUENCE [LARGE SCALE GENOMIC DNA]</scope>
    <source>
        <strain evidence="2">Daus_M_001</strain>
        <tissue evidence="2">Leg muscle</tissue>
    </source>
</reference>
<sequence length="364" mass="38906">MQAFILSLPMKSTSQGPPIPFRFRTLDCSRAAGAVFARWPYRPPRGTRRQTDVTRTSRGGWTGVVGGGGAVKGGEFDHGVPCRFAQAHYTSSGPDGSGVALRASPERPSGAKGRELRHGPRDSLPSRAGLSNISGVRPPCGASRKAVHDKLRIENYLGLEKSSCSCPWLKGDIPGCVMYPHGAALAERLDCSLPTTANRVQSPAGSLQIFESGNRAGRCRWSAGFLRDFPFALYSYDDRRQACPGASVAGANAGDAPQCTPPTSDGGSSGRQPDTTPGCRLPTGARPPHDLTSLHLTASLTRPLGTRLQSRAEWDKSSAVHTYGCGEYAAAPECQGRGERENPEKTRPASAIVRHDSRTRKSRR</sequence>
<evidence type="ECO:0000313" key="3">
    <source>
        <dbReference type="Proteomes" id="UP001159363"/>
    </source>
</evidence>
<feature type="compositionally biased region" description="Basic and acidic residues" evidence="1">
    <location>
        <begin position="112"/>
        <end position="121"/>
    </location>
</feature>
<protein>
    <submittedName>
        <fullName evidence="2">Uncharacterized protein</fullName>
    </submittedName>
</protein>
<proteinExistence type="predicted"/>
<dbReference type="Proteomes" id="UP001159363">
    <property type="component" value="Chromosome 8"/>
</dbReference>
<evidence type="ECO:0000313" key="2">
    <source>
        <dbReference type="EMBL" id="KAJ8875151.1"/>
    </source>
</evidence>
<keyword evidence="3" id="KW-1185">Reference proteome</keyword>
<dbReference type="EMBL" id="JARBHB010000009">
    <property type="protein sequence ID" value="KAJ8875151.1"/>
    <property type="molecule type" value="Genomic_DNA"/>
</dbReference>